<dbReference type="InterPro" id="IPR050330">
    <property type="entry name" value="Bact_OuterMem_StrucFunc"/>
</dbReference>
<dbReference type="PROSITE" id="PS51123">
    <property type="entry name" value="OMPA_2"/>
    <property type="match status" value="1"/>
</dbReference>
<accession>A0AA48GNG7</accession>
<evidence type="ECO:0000259" key="10">
    <source>
        <dbReference type="PROSITE" id="PS51123"/>
    </source>
</evidence>
<dbReference type="PANTHER" id="PTHR30329">
    <property type="entry name" value="STATOR ELEMENT OF FLAGELLAR MOTOR COMPLEX"/>
    <property type="match status" value="1"/>
</dbReference>
<feature type="region of interest" description="Disordered" evidence="8">
    <location>
        <begin position="185"/>
        <end position="212"/>
    </location>
</feature>
<evidence type="ECO:0000256" key="9">
    <source>
        <dbReference type="SAM" id="Phobius"/>
    </source>
</evidence>
<evidence type="ECO:0000256" key="1">
    <source>
        <dbReference type="ARBA" id="ARBA00004162"/>
    </source>
</evidence>
<evidence type="ECO:0000256" key="2">
    <source>
        <dbReference type="ARBA" id="ARBA00008914"/>
    </source>
</evidence>
<dbReference type="GO" id="GO:0005886">
    <property type="term" value="C:plasma membrane"/>
    <property type="evidence" value="ECO:0007669"/>
    <property type="project" value="UniProtKB-SubCell"/>
</dbReference>
<feature type="domain" description="OmpA-like" evidence="10">
    <location>
        <begin position="98"/>
        <end position="219"/>
    </location>
</feature>
<dbReference type="PANTHER" id="PTHR30329:SF21">
    <property type="entry name" value="LIPOPROTEIN YIAD-RELATED"/>
    <property type="match status" value="1"/>
</dbReference>
<evidence type="ECO:0000313" key="11">
    <source>
        <dbReference type="EMBL" id="BDU74559.1"/>
    </source>
</evidence>
<feature type="transmembrane region" description="Helical" evidence="9">
    <location>
        <begin position="20"/>
        <end position="40"/>
    </location>
</feature>
<dbReference type="EMBL" id="AP027080">
    <property type="protein sequence ID" value="BDU74559.1"/>
    <property type="molecule type" value="Genomic_DNA"/>
</dbReference>
<name>A0AA48GNG7_9BACT</name>
<keyword evidence="4 9" id="KW-0812">Transmembrane</keyword>
<dbReference type="RefSeq" id="WP_316413234.1">
    <property type="nucleotide sequence ID" value="NZ_AP027080.1"/>
</dbReference>
<dbReference type="Proteomes" id="UP001238179">
    <property type="component" value="Chromosome"/>
</dbReference>
<dbReference type="InterPro" id="IPR006665">
    <property type="entry name" value="OmpA-like"/>
</dbReference>
<keyword evidence="12" id="KW-1185">Reference proteome</keyword>
<sequence>MAKILSRSQRRKDDYEGLWFITFADLMVQLMAFFAVIYSFTSQDQRKVQEVLLALQHELGAKGTGVLPGHTGIAPERAADLEKLLNDLKPVDGPDHGVRMQVVRFRGGLLFGEASSAFDPTFEPMMKRISEIALQYPGYTLVCEGHSAQDEQGRPKGQDALELSSQRALTAVRHLAALGMDPATLAAEAHGDSQLEGNPDTPEGRALQRRVKFRFQKPLER</sequence>
<proteinExistence type="inferred from homology"/>
<dbReference type="AlphaFoldDB" id="A0AA48GNG7"/>
<organism evidence="11 12">
    <name type="scientific">Mesoterricola silvestris</name>
    <dbReference type="NCBI Taxonomy" id="2927979"/>
    <lineage>
        <taxon>Bacteria</taxon>
        <taxon>Pseudomonadati</taxon>
        <taxon>Acidobacteriota</taxon>
        <taxon>Holophagae</taxon>
        <taxon>Holophagales</taxon>
        <taxon>Holophagaceae</taxon>
        <taxon>Mesoterricola</taxon>
    </lineage>
</organism>
<dbReference type="Pfam" id="PF00691">
    <property type="entry name" value="OmpA"/>
    <property type="match status" value="1"/>
</dbReference>
<evidence type="ECO:0000256" key="3">
    <source>
        <dbReference type="ARBA" id="ARBA00022475"/>
    </source>
</evidence>
<keyword evidence="6 7" id="KW-0472">Membrane</keyword>
<dbReference type="Gene3D" id="3.30.1330.60">
    <property type="entry name" value="OmpA-like domain"/>
    <property type="match status" value="1"/>
</dbReference>
<dbReference type="SUPFAM" id="SSF103088">
    <property type="entry name" value="OmpA-like"/>
    <property type="match status" value="1"/>
</dbReference>
<comment type="similarity">
    <text evidence="2">Belongs to the MotB family.</text>
</comment>
<evidence type="ECO:0000256" key="7">
    <source>
        <dbReference type="PROSITE-ProRule" id="PRU00473"/>
    </source>
</evidence>
<keyword evidence="5 9" id="KW-1133">Transmembrane helix</keyword>
<dbReference type="InterPro" id="IPR025713">
    <property type="entry name" value="MotB-like_N_dom"/>
</dbReference>
<evidence type="ECO:0000256" key="4">
    <source>
        <dbReference type="ARBA" id="ARBA00022692"/>
    </source>
</evidence>
<protein>
    <submittedName>
        <fullName evidence="11">Chemotaxis protein</fullName>
    </submittedName>
</protein>
<dbReference type="InterPro" id="IPR036737">
    <property type="entry name" value="OmpA-like_sf"/>
</dbReference>
<dbReference type="Pfam" id="PF13677">
    <property type="entry name" value="MotB_plug"/>
    <property type="match status" value="1"/>
</dbReference>
<comment type="subcellular location">
    <subcellularLocation>
        <location evidence="1">Cell membrane</location>
        <topology evidence="1">Single-pass membrane protein</topology>
    </subcellularLocation>
</comment>
<dbReference type="KEGG" id="msil:METEAL_37330"/>
<evidence type="ECO:0000256" key="6">
    <source>
        <dbReference type="ARBA" id="ARBA00023136"/>
    </source>
</evidence>
<evidence type="ECO:0000256" key="8">
    <source>
        <dbReference type="SAM" id="MobiDB-lite"/>
    </source>
</evidence>
<gene>
    <name evidence="11" type="primary">pomB</name>
    <name evidence="11" type="ORF">METEAL_37330</name>
</gene>
<dbReference type="CDD" id="cd07185">
    <property type="entry name" value="OmpA_C-like"/>
    <property type="match status" value="1"/>
</dbReference>
<keyword evidence="3" id="KW-1003">Cell membrane</keyword>
<evidence type="ECO:0000256" key="5">
    <source>
        <dbReference type="ARBA" id="ARBA00022989"/>
    </source>
</evidence>
<reference evidence="12" key="1">
    <citation type="journal article" date="2023" name="Int. J. Syst. Evol. Microbiol.">
        <title>Mesoterricola silvestris gen. nov., sp. nov., Mesoterricola sediminis sp. nov., Geothrix oryzae sp. nov., Geothrix edaphica sp. nov., Geothrix rubra sp. nov., and Geothrix limicola sp. nov., six novel members of Acidobacteriota isolated from soils.</title>
        <authorList>
            <person name="Itoh H."/>
            <person name="Sugisawa Y."/>
            <person name="Mise K."/>
            <person name="Xu Z."/>
            <person name="Kuniyasu M."/>
            <person name="Ushijima N."/>
            <person name="Kawano K."/>
            <person name="Kobayashi E."/>
            <person name="Shiratori Y."/>
            <person name="Masuda Y."/>
            <person name="Senoo K."/>
        </authorList>
    </citation>
    <scope>NUCLEOTIDE SEQUENCE [LARGE SCALE GENOMIC DNA]</scope>
    <source>
        <strain evidence="12">W79</strain>
    </source>
</reference>
<evidence type="ECO:0000313" key="12">
    <source>
        <dbReference type="Proteomes" id="UP001238179"/>
    </source>
</evidence>